<feature type="region of interest" description="Disordered" evidence="3">
    <location>
        <begin position="323"/>
        <end position="353"/>
    </location>
</feature>
<feature type="repeat" description="RCC1" evidence="2">
    <location>
        <begin position="1"/>
        <end position="43"/>
    </location>
</feature>
<evidence type="ECO:0000256" key="3">
    <source>
        <dbReference type="SAM" id="MobiDB-lite"/>
    </source>
</evidence>
<dbReference type="InterPro" id="IPR051210">
    <property type="entry name" value="Ub_ligase/GEF_domain"/>
</dbReference>
<keyword evidence="1" id="KW-0677">Repeat</keyword>
<dbReference type="Gene3D" id="2.130.10.30">
    <property type="entry name" value="Regulator of chromosome condensation 1/beta-lactamase-inhibitor protein II"/>
    <property type="match status" value="1"/>
</dbReference>
<dbReference type="GeneID" id="106807903"/>
<evidence type="ECO:0000313" key="4">
    <source>
        <dbReference type="Proteomes" id="UP000695022"/>
    </source>
</evidence>
<gene>
    <name evidence="5" type="primary">LOC106807903</name>
</gene>
<dbReference type="Pfam" id="PF13540">
    <property type="entry name" value="RCC1_2"/>
    <property type="match status" value="1"/>
</dbReference>
<proteinExistence type="predicted"/>
<reference evidence="5" key="1">
    <citation type="submission" date="2025-08" db="UniProtKB">
        <authorList>
            <consortium name="RefSeq"/>
        </authorList>
    </citation>
    <scope>IDENTIFICATION</scope>
</reference>
<dbReference type="Proteomes" id="UP000695022">
    <property type="component" value="Unplaced"/>
</dbReference>
<sequence length="474" mass="52255">MDGQLGTGDRKSQIVPTRELCLIDRKIEHVACGSDFTVVIDMDGKVWAWGRNENGEVGHPPRAESQPFIRLPPGAQNVMVKTNRRVISIPSRAINLRLGVLKPQHVPDVPEIPPLHRQEGERGLIHLELPRLPHDLDDEHWASILRQTLQRLWGLYDRDRVQGRCVEQDLWDSASDVAALRGDLPLALQYRLTALEQMPPERAELTTVACLVVQHYIRNCVEADGVDEMGLPAPPDWLQLLEAALKFWLTHKLPLSDLETTLRSQLDTLAPSLAIYIIRGIDMPDGPHVRLDRQLSDTFCLDVVAAVAQQIQQGQLSTPLVKQIVGDGDDDDSAKSPPAAKQDGGGRVTSAAPPVTADRLWTEVMTSLRIQPGGAAQHVALSAADVERLRQETDGSDADDRQVALFSCGHNFARHVFADAVLGKLERSLQGNAHVPAQTAQLIVSMYKAPGFVPLACPDCVLRELEQGSLETRM</sequence>
<evidence type="ECO:0000256" key="1">
    <source>
        <dbReference type="ARBA" id="ARBA00022737"/>
    </source>
</evidence>
<evidence type="ECO:0000313" key="5">
    <source>
        <dbReference type="RefSeq" id="XP_014665898.1"/>
    </source>
</evidence>
<dbReference type="PANTHER" id="PTHR22870">
    <property type="entry name" value="REGULATOR OF CHROMOSOME CONDENSATION"/>
    <property type="match status" value="1"/>
</dbReference>
<organism evidence="4 5">
    <name type="scientific">Priapulus caudatus</name>
    <name type="common">Priapulid worm</name>
    <dbReference type="NCBI Taxonomy" id="37621"/>
    <lineage>
        <taxon>Eukaryota</taxon>
        <taxon>Metazoa</taxon>
        <taxon>Ecdysozoa</taxon>
        <taxon>Scalidophora</taxon>
        <taxon>Priapulida</taxon>
        <taxon>Priapulimorpha</taxon>
        <taxon>Priapulimorphida</taxon>
        <taxon>Priapulidae</taxon>
        <taxon>Priapulus</taxon>
    </lineage>
</organism>
<evidence type="ECO:0000256" key="2">
    <source>
        <dbReference type="PROSITE-ProRule" id="PRU00235"/>
    </source>
</evidence>
<protein>
    <submittedName>
        <fullName evidence="5">Uncharacterized protein LOC106807903</fullName>
    </submittedName>
</protein>
<dbReference type="PANTHER" id="PTHR22870:SF408">
    <property type="entry name" value="OS09G0560450 PROTEIN"/>
    <property type="match status" value="1"/>
</dbReference>
<accession>A0ABM1E127</accession>
<name>A0ABM1E127_PRICU</name>
<dbReference type="InterPro" id="IPR000408">
    <property type="entry name" value="Reg_chr_condens"/>
</dbReference>
<dbReference type="PROSITE" id="PS50012">
    <property type="entry name" value="RCC1_3"/>
    <property type="match status" value="2"/>
</dbReference>
<dbReference type="InterPro" id="IPR009091">
    <property type="entry name" value="RCC1/BLIP-II"/>
</dbReference>
<dbReference type="SUPFAM" id="SSF50985">
    <property type="entry name" value="RCC1/BLIP-II"/>
    <property type="match status" value="1"/>
</dbReference>
<keyword evidence="4" id="KW-1185">Reference proteome</keyword>
<dbReference type="RefSeq" id="XP_014665898.1">
    <property type="nucleotide sequence ID" value="XM_014810412.1"/>
</dbReference>
<feature type="repeat" description="RCC1" evidence="2">
    <location>
        <begin position="44"/>
        <end position="84"/>
    </location>
</feature>